<comment type="caution">
    <text evidence="1">The sequence shown here is derived from an EMBL/GenBank/DDBJ whole genome shotgun (WGS) entry which is preliminary data.</text>
</comment>
<evidence type="ECO:0000313" key="2">
    <source>
        <dbReference type="Proteomes" id="UP000499080"/>
    </source>
</evidence>
<dbReference type="AlphaFoldDB" id="A0A4Y2BX54"/>
<protein>
    <submittedName>
        <fullName evidence="1">Uncharacterized protein</fullName>
    </submittedName>
</protein>
<dbReference type="Proteomes" id="UP000499080">
    <property type="component" value="Unassembled WGS sequence"/>
</dbReference>
<proteinExistence type="predicted"/>
<gene>
    <name evidence="1" type="ORF">AVEN_111881_1</name>
</gene>
<keyword evidence="2" id="KW-1185">Reference proteome</keyword>
<accession>A0A4Y2BX54</accession>
<evidence type="ECO:0000313" key="1">
    <source>
        <dbReference type="EMBL" id="GBL96752.1"/>
    </source>
</evidence>
<name>A0A4Y2BX54_ARAVE</name>
<organism evidence="1 2">
    <name type="scientific">Araneus ventricosus</name>
    <name type="common">Orbweaver spider</name>
    <name type="synonym">Epeira ventricosa</name>
    <dbReference type="NCBI Taxonomy" id="182803"/>
    <lineage>
        <taxon>Eukaryota</taxon>
        <taxon>Metazoa</taxon>
        <taxon>Ecdysozoa</taxon>
        <taxon>Arthropoda</taxon>
        <taxon>Chelicerata</taxon>
        <taxon>Arachnida</taxon>
        <taxon>Araneae</taxon>
        <taxon>Araneomorphae</taxon>
        <taxon>Entelegynae</taxon>
        <taxon>Araneoidea</taxon>
        <taxon>Araneidae</taxon>
        <taxon>Araneus</taxon>
    </lineage>
</organism>
<dbReference type="EMBL" id="BGPR01000123">
    <property type="protein sequence ID" value="GBL96752.1"/>
    <property type="molecule type" value="Genomic_DNA"/>
</dbReference>
<dbReference type="OrthoDB" id="10059378at2759"/>
<reference evidence="1 2" key="1">
    <citation type="journal article" date="2019" name="Sci. Rep.">
        <title>Orb-weaving spider Araneus ventricosus genome elucidates the spidroin gene catalogue.</title>
        <authorList>
            <person name="Kono N."/>
            <person name="Nakamura H."/>
            <person name="Ohtoshi R."/>
            <person name="Moran D.A.P."/>
            <person name="Shinohara A."/>
            <person name="Yoshida Y."/>
            <person name="Fujiwara M."/>
            <person name="Mori M."/>
            <person name="Tomita M."/>
            <person name="Arakawa K."/>
        </authorList>
    </citation>
    <scope>NUCLEOTIDE SEQUENCE [LARGE SCALE GENOMIC DNA]</scope>
</reference>
<sequence length="106" mass="11859">MGTQTIYQEKAPRQLNDLHAKRHTASDAVFSELITVTMPQVQFLSNICNKVRLISMLSAKLESESFLVKQAMEDAEHLIVTSAIAAAEEHKYAVLVGEDIDLHLQH</sequence>